<dbReference type="HOGENOM" id="CLU_1824885_0_0_1"/>
<comment type="caution">
    <text evidence="2">The sequence shown here is derived from an EMBL/GenBank/DDBJ whole genome shotgun (WGS) entry which is preliminary data.</text>
</comment>
<dbReference type="EMBL" id="ACJE01000016">
    <property type="protein sequence ID" value="EHA20830.1"/>
    <property type="molecule type" value="Genomic_DNA"/>
</dbReference>
<feature type="region of interest" description="Disordered" evidence="1">
    <location>
        <begin position="81"/>
        <end position="102"/>
    </location>
</feature>
<proteinExistence type="predicted"/>
<gene>
    <name evidence="2" type="ORF">ASPNIDRAFT_54981</name>
</gene>
<evidence type="ECO:0000313" key="3">
    <source>
        <dbReference type="Proteomes" id="UP000009038"/>
    </source>
</evidence>
<protein>
    <submittedName>
        <fullName evidence="2">Uncharacterized protein</fullName>
    </submittedName>
</protein>
<feature type="compositionally biased region" description="Basic and acidic residues" evidence="1">
    <location>
        <begin position="88"/>
        <end position="102"/>
    </location>
</feature>
<sequence>MAGDGLEVVDEDEVMVEAVLEEAFDVVEGSGEKEYDGCDDPADSQRWEMRVSGSLKQRQAPERTDNIKRMEALGWKHVGSREFQGSKAQREKMSASQKRRDERAAWKGNMILALRNRNGGGYSGGPVFGNGEGLRQWAALR</sequence>
<dbReference type="AlphaFoldDB" id="G3Y9M2"/>
<dbReference type="Proteomes" id="UP000009038">
    <property type="component" value="Unassembled WGS sequence"/>
</dbReference>
<accession>G3Y9M2</accession>
<organism evidence="2 3">
    <name type="scientific">Aspergillus niger (strain ATCC 1015 / CBS 113.46 / FGSC A1144 / LSHB Ac4 / NCTC 3858a / NRRL 328 / USDA 3528.7)</name>
    <dbReference type="NCBI Taxonomy" id="380704"/>
    <lineage>
        <taxon>Eukaryota</taxon>
        <taxon>Fungi</taxon>
        <taxon>Dikarya</taxon>
        <taxon>Ascomycota</taxon>
        <taxon>Pezizomycotina</taxon>
        <taxon>Eurotiomycetes</taxon>
        <taxon>Eurotiomycetidae</taxon>
        <taxon>Eurotiales</taxon>
        <taxon>Aspergillaceae</taxon>
        <taxon>Aspergillus</taxon>
        <taxon>Aspergillus subgen. Circumdati</taxon>
    </lineage>
</organism>
<name>G3Y9M2_ASPNA</name>
<reference evidence="2 3" key="1">
    <citation type="journal article" date="2011" name="Genome Res.">
        <title>Comparative genomics of citric-acid-producing Aspergillus niger ATCC 1015 versus enzyme-producing CBS 513.88.</title>
        <authorList>
            <person name="Andersen M.R."/>
            <person name="Salazar M.P."/>
            <person name="Schaap P.J."/>
            <person name="van de Vondervoort P.J."/>
            <person name="Culley D."/>
            <person name="Thykaer J."/>
            <person name="Frisvad J.C."/>
            <person name="Nielsen K.F."/>
            <person name="Albang R."/>
            <person name="Albermann K."/>
            <person name="Berka R.M."/>
            <person name="Braus G.H."/>
            <person name="Braus-Stromeyer S.A."/>
            <person name="Corrochano L.M."/>
            <person name="Dai Z."/>
            <person name="van Dijck P.W."/>
            <person name="Hofmann G."/>
            <person name="Lasure L.L."/>
            <person name="Magnuson J.K."/>
            <person name="Menke H."/>
            <person name="Meijer M."/>
            <person name="Meijer S.L."/>
            <person name="Nielsen J.B."/>
            <person name="Nielsen M.L."/>
            <person name="van Ooyen A.J."/>
            <person name="Pel H.J."/>
            <person name="Poulsen L."/>
            <person name="Samson R.A."/>
            <person name="Stam H."/>
            <person name="Tsang A."/>
            <person name="van den Brink J.M."/>
            <person name="Atkins A."/>
            <person name="Aerts A."/>
            <person name="Shapiro H."/>
            <person name="Pangilinan J."/>
            <person name="Salamov A."/>
            <person name="Lou Y."/>
            <person name="Lindquist E."/>
            <person name="Lucas S."/>
            <person name="Grimwood J."/>
            <person name="Grigoriev I.V."/>
            <person name="Kubicek C.P."/>
            <person name="Martinez D."/>
            <person name="van Peij N.N."/>
            <person name="Roubos J.A."/>
            <person name="Nielsen J."/>
            <person name="Baker S.E."/>
        </authorList>
    </citation>
    <scope>NUCLEOTIDE SEQUENCE [LARGE SCALE GENOMIC DNA]</scope>
    <source>
        <strain evidence="3">ATCC 1015 / CBS 113.46 / FGSC A1144 / LSHB Ac4 / NCTC 3858a / NRRL 328 / USDA 3528.7</strain>
    </source>
</reference>
<evidence type="ECO:0000313" key="2">
    <source>
        <dbReference type="EMBL" id="EHA20830.1"/>
    </source>
</evidence>
<evidence type="ECO:0000256" key="1">
    <source>
        <dbReference type="SAM" id="MobiDB-lite"/>
    </source>
</evidence>